<dbReference type="STRING" id="324925.Ppha_0835"/>
<evidence type="ECO:0000313" key="2">
    <source>
        <dbReference type="Proteomes" id="UP000002724"/>
    </source>
</evidence>
<organism evidence="1 2">
    <name type="scientific">Pelodictyon phaeoclathratiforme (strain DSM 5477 / BU-1)</name>
    <dbReference type="NCBI Taxonomy" id="324925"/>
    <lineage>
        <taxon>Bacteria</taxon>
        <taxon>Pseudomonadati</taxon>
        <taxon>Chlorobiota</taxon>
        <taxon>Chlorobiia</taxon>
        <taxon>Chlorobiales</taxon>
        <taxon>Chlorobiaceae</taxon>
        <taxon>Chlorobium/Pelodictyon group</taxon>
        <taxon>Pelodictyon</taxon>
    </lineage>
</organism>
<accession>B4SEN2</accession>
<sequence length="62" mass="7238">MSTPKTEVSTMLQTLSDDVNYEDIQYHLYVLEKVNRGLERVEIEGAISHEVVKDRLSRWLVC</sequence>
<dbReference type="HOGENOM" id="CLU_191962_0_0_10"/>
<dbReference type="KEGG" id="pph:Ppha_0835"/>
<evidence type="ECO:0000313" key="1">
    <source>
        <dbReference type="EMBL" id="ACF43124.1"/>
    </source>
</evidence>
<gene>
    <name evidence="1" type="ordered locus">Ppha_0835</name>
</gene>
<dbReference type="EMBL" id="CP001110">
    <property type="protein sequence ID" value="ACF43124.1"/>
    <property type="molecule type" value="Genomic_DNA"/>
</dbReference>
<dbReference type="OrthoDB" id="799583at2"/>
<name>B4SEN2_PELPB</name>
<dbReference type="Proteomes" id="UP000002724">
    <property type="component" value="Chromosome"/>
</dbReference>
<protein>
    <submittedName>
        <fullName evidence="1">Uncharacterized protein</fullName>
    </submittedName>
</protein>
<proteinExistence type="predicted"/>
<dbReference type="AlphaFoldDB" id="B4SEN2"/>
<keyword evidence="2" id="KW-1185">Reference proteome</keyword>
<reference evidence="1 2" key="1">
    <citation type="submission" date="2008-06" db="EMBL/GenBank/DDBJ databases">
        <title>Complete sequence of Pelodictyon phaeoclathratiforme BU-1.</title>
        <authorList>
            <consortium name="US DOE Joint Genome Institute"/>
            <person name="Lucas S."/>
            <person name="Copeland A."/>
            <person name="Lapidus A."/>
            <person name="Glavina del Rio T."/>
            <person name="Dalin E."/>
            <person name="Tice H."/>
            <person name="Bruce D."/>
            <person name="Goodwin L."/>
            <person name="Pitluck S."/>
            <person name="Schmutz J."/>
            <person name="Larimer F."/>
            <person name="Land M."/>
            <person name="Hauser L."/>
            <person name="Kyrpides N."/>
            <person name="Mikhailova N."/>
            <person name="Liu Z."/>
            <person name="Li T."/>
            <person name="Zhao F."/>
            <person name="Overmann J."/>
            <person name="Bryant D.A."/>
            <person name="Richardson P."/>
        </authorList>
    </citation>
    <scope>NUCLEOTIDE SEQUENCE [LARGE SCALE GENOMIC DNA]</scope>
    <source>
        <strain evidence="2">DSM 5477 / BU-1</strain>
    </source>
</reference>